<reference evidence="2 3" key="1">
    <citation type="submission" date="2024-01" db="EMBL/GenBank/DDBJ databases">
        <title>The genomes of 5 underutilized Papilionoideae crops provide insights into root nodulation and disease resistanc.</title>
        <authorList>
            <person name="Jiang F."/>
        </authorList>
    </citation>
    <scope>NUCLEOTIDE SEQUENCE [LARGE SCALE GENOMIC DNA]</scope>
    <source>
        <strain evidence="2">DUOXIRENSHENG_FW03</strain>
        <tissue evidence="2">Leaves</tissue>
    </source>
</reference>
<proteinExistence type="predicted"/>
<dbReference type="Pfam" id="PF13456">
    <property type="entry name" value="RVT_3"/>
    <property type="match status" value="1"/>
</dbReference>
<comment type="caution">
    <text evidence="2">The sequence shown here is derived from an EMBL/GenBank/DDBJ whole genome shotgun (WGS) entry which is preliminary data.</text>
</comment>
<dbReference type="Gene3D" id="3.30.420.10">
    <property type="entry name" value="Ribonuclease H-like superfamily/Ribonuclease H"/>
    <property type="match status" value="1"/>
</dbReference>
<dbReference type="PANTHER" id="PTHR48475:SF2">
    <property type="entry name" value="RIBONUCLEASE H"/>
    <property type="match status" value="1"/>
</dbReference>
<sequence length="249" mass="27481">MGLLPVCTLREGSGQPVGVCRHVRVYRAMAVALNLMGKNNWKSLKGKFDLSKGNPVAVAESASRKRNDKAFEDAIEVTPLATVVVKGHIEAKDCIADFINKLPPTTKIKSQWTLYVDGSSNRQGSGAGIVLEGPDNILLEQSLKFNFRASNNQAEYKALIARLTLAKETGAEEVKCRSNSQLTTSQLNGEYQHGRPRPRAIMPRRYEMGVFPLVMVELILSKITSSLDSNTRMKDHLGLQRIHPDPTPI</sequence>
<protein>
    <recommendedName>
        <fullName evidence="1">RNase H type-1 domain-containing protein</fullName>
    </recommendedName>
</protein>
<organism evidence="2 3">
    <name type="scientific">Psophocarpus tetragonolobus</name>
    <name type="common">Winged bean</name>
    <name type="synonym">Dolichos tetragonolobus</name>
    <dbReference type="NCBI Taxonomy" id="3891"/>
    <lineage>
        <taxon>Eukaryota</taxon>
        <taxon>Viridiplantae</taxon>
        <taxon>Streptophyta</taxon>
        <taxon>Embryophyta</taxon>
        <taxon>Tracheophyta</taxon>
        <taxon>Spermatophyta</taxon>
        <taxon>Magnoliopsida</taxon>
        <taxon>eudicotyledons</taxon>
        <taxon>Gunneridae</taxon>
        <taxon>Pentapetalae</taxon>
        <taxon>rosids</taxon>
        <taxon>fabids</taxon>
        <taxon>Fabales</taxon>
        <taxon>Fabaceae</taxon>
        <taxon>Papilionoideae</taxon>
        <taxon>50 kb inversion clade</taxon>
        <taxon>NPAAA clade</taxon>
        <taxon>indigoferoid/millettioid clade</taxon>
        <taxon>Phaseoleae</taxon>
        <taxon>Psophocarpus</taxon>
    </lineage>
</organism>
<keyword evidence="3" id="KW-1185">Reference proteome</keyword>
<dbReference type="SUPFAM" id="SSF53098">
    <property type="entry name" value="Ribonuclease H-like"/>
    <property type="match status" value="1"/>
</dbReference>
<dbReference type="GO" id="GO:0003676">
    <property type="term" value="F:nucleic acid binding"/>
    <property type="evidence" value="ECO:0007669"/>
    <property type="project" value="InterPro"/>
</dbReference>
<feature type="domain" description="RNase H type-1" evidence="1">
    <location>
        <begin position="117"/>
        <end position="196"/>
    </location>
</feature>
<evidence type="ECO:0000313" key="3">
    <source>
        <dbReference type="Proteomes" id="UP001386955"/>
    </source>
</evidence>
<dbReference type="PANTHER" id="PTHR48475">
    <property type="entry name" value="RIBONUCLEASE H"/>
    <property type="match status" value="1"/>
</dbReference>
<dbReference type="InterPro" id="IPR036397">
    <property type="entry name" value="RNaseH_sf"/>
</dbReference>
<name>A0AAN9SI77_PSOTE</name>
<dbReference type="InterPro" id="IPR012337">
    <property type="entry name" value="RNaseH-like_sf"/>
</dbReference>
<dbReference type="Proteomes" id="UP001386955">
    <property type="component" value="Unassembled WGS sequence"/>
</dbReference>
<dbReference type="EMBL" id="JAYMYS010000004">
    <property type="protein sequence ID" value="KAK7396592.1"/>
    <property type="molecule type" value="Genomic_DNA"/>
</dbReference>
<dbReference type="CDD" id="cd09279">
    <property type="entry name" value="RNase_HI_like"/>
    <property type="match status" value="1"/>
</dbReference>
<evidence type="ECO:0000259" key="1">
    <source>
        <dbReference type="Pfam" id="PF13456"/>
    </source>
</evidence>
<accession>A0AAN9SI77</accession>
<dbReference type="AlphaFoldDB" id="A0AAN9SI77"/>
<gene>
    <name evidence="2" type="ORF">VNO78_17713</name>
</gene>
<evidence type="ECO:0000313" key="2">
    <source>
        <dbReference type="EMBL" id="KAK7396592.1"/>
    </source>
</evidence>
<dbReference type="InterPro" id="IPR002156">
    <property type="entry name" value="RNaseH_domain"/>
</dbReference>
<dbReference type="GO" id="GO:0004523">
    <property type="term" value="F:RNA-DNA hybrid ribonuclease activity"/>
    <property type="evidence" value="ECO:0007669"/>
    <property type="project" value="InterPro"/>
</dbReference>